<dbReference type="Pfam" id="PF01047">
    <property type="entry name" value="MarR"/>
    <property type="match status" value="1"/>
</dbReference>
<gene>
    <name evidence="5" type="ORF">ERX35_006065</name>
    <name evidence="6" type="ORF">KFV11_00925</name>
</gene>
<evidence type="ECO:0000259" key="4">
    <source>
        <dbReference type="PROSITE" id="PS50995"/>
    </source>
</evidence>
<evidence type="ECO:0000313" key="5">
    <source>
        <dbReference type="EMBL" id="KAA1039637.1"/>
    </source>
</evidence>
<dbReference type="AlphaFoldDB" id="A0A9Q9BLX4"/>
<evidence type="ECO:0000256" key="1">
    <source>
        <dbReference type="ARBA" id="ARBA00023015"/>
    </source>
</evidence>
<organism evidence="6 8">
    <name type="scientific">Macrococcus equipercicus</name>
    <dbReference type="NCBI Taxonomy" id="69967"/>
    <lineage>
        <taxon>Bacteria</taxon>
        <taxon>Bacillati</taxon>
        <taxon>Bacillota</taxon>
        <taxon>Bacilli</taxon>
        <taxon>Bacillales</taxon>
        <taxon>Staphylococcaceae</taxon>
        <taxon>Macrococcus</taxon>
    </lineage>
</organism>
<keyword evidence="3" id="KW-0804">Transcription</keyword>
<reference evidence="5 7" key="1">
    <citation type="submission" date="2019-09" db="EMBL/GenBank/DDBJ databases">
        <authorList>
            <person name="Mazhar S."/>
            <person name="Altermann E."/>
            <person name="Hill C."/>
            <person name="Mcauliffe O."/>
        </authorList>
    </citation>
    <scope>NUCLEOTIDE SEQUENCE [LARGE SCALE GENOMIC DNA]</scope>
    <source>
        <strain evidence="5 7">ATCC 51831</strain>
    </source>
</reference>
<dbReference type="SMART" id="SM00347">
    <property type="entry name" value="HTH_MARR"/>
    <property type="match status" value="1"/>
</dbReference>
<keyword evidence="1" id="KW-0805">Transcription regulation</keyword>
<dbReference type="InterPro" id="IPR036388">
    <property type="entry name" value="WH-like_DNA-bd_sf"/>
</dbReference>
<accession>A0A9Q9BLX4</accession>
<evidence type="ECO:0000256" key="2">
    <source>
        <dbReference type="ARBA" id="ARBA00023125"/>
    </source>
</evidence>
<evidence type="ECO:0000256" key="3">
    <source>
        <dbReference type="ARBA" id="ARBA00023163"/>
    </source>
</evidence>
<dbReference type="Gene3D" id="1.10.10.10">
    <property type="entry name" value="Winged helix-like DNA-binding domain superfamily/Winged helix DNA-binding domain"/>
    <property type="match status" value="1"/>
</dbReference>
<evidence type="ECO:0000313" key="7">
    <source>
        <dbReference type="Proteomes" id="UP000295735"/>
    </source>
</evidence>
<dbReference type="OrthoDB" id="2734388at2"/>
<evidence type="ECO:0000313" key="6">
    <source>
        <dbReference type="EMBL" id="UTH13968.1"/>
    </source>
</evidence>
<name>A0A9Q9BLX4_9STAP</name>
<dbReference type="EMBL" id="SCWC02000003">
    <property type="protein sequence ID" value="KAA1039637.1"/>
    <property type="molecule type" value="Genomic_DNA"/>
</dbReference>
<dbReference type="GO" id="GO:0003677">
    <property type="term" value="F:DNA binding"/>
    <property type="evidence" value="ECO:0007669"/>
    <property type="project" value="UniProtKB-KW"/>
</dbReference>
<protein>
    <submittedName>
        <fullName evidence="6">Winged helix DNA-binding protein</fullName>
    </submittedName>
</protein>
<dbReference type="PANTHER" id="PTHR42756">
    <property type="entry name" value="TRANSCRIPTIONAL REGULATOR, MARR"/>
    <property type="match status" value="1"/>
</dbReference>
<evidence type="ECO:0000313" key="8">
    <source>
        <dbReference type="Proteomes" id="UP001057381"/>
    </source>
</evidence>
<keyword evidence="7" id="KW-1185">Reference proteome</keyword>
<dbReference type="SUPFAM" id="SSF46785">
    <property type="entry name" value="Winged helix' DNA-binding domain"/>
    <property type="match status" value="1"/>
</dbReference>
<dbReference type="EMBL" id="CP073809">
    <property type="protein sequence ID" value="UTH13968.1"/>
    <property type="molecule type" value="Genomic_DNA"/>
</dbReference>
<dbReference type="PROSITE" id="PS50995">
    <property type="entry name" value="HTH_MARR_2"/>
    <property type="match status" value="1"/>
</dbReference>
<reference evidence="6" key="2">
    <citation type="submission" date="2021-04" db="EMBL/GenBank/DDBJ databases">
        <title>Complete Genome Sequences of Macrococcus spp. from dog and cattle.</title>
        <authorList>
            <person name="Schwendener S."/>
            <person name="Perreten V."/>
        </authorList>
    </citation>
    <scope>NUCLEOTIDE SEQUENCE</scope>
    <source>
        <strain evidence="6">Epi0143-OL</strain>
    </source>
</reference>
<dbReference type="PANTHER" id="PTHR42756:SF1">
    <property type="entry name" value="TRANSCRIPTIONAL REPRESSOR OF EMRAB OPERON"/>
    <property type="match status" value="1"/>
</dbReference>
<feature type="domain" description="HTH marR-type" evidence="4">
    <location>
        <begin position="3"/>
        <end position="136"/>
    </location>
</feature>
<dbReference type="InterPro" id="IPR000835">
    <property type="entry name" value="HTH_MarR-typ"/>
</dbReference>
<dbReference type="RefSeq" id="WP_149459031.1">
    <property type="nucleotide sequence ID" value="NZ_CP073809.1"/>
</dbReference>
<dbReference type="Proteomes" id="UP000295735">
    <property type="component" value="Unassembled WGS sequence"/>
</dbReference>
<sequence>MNNQLFFEALLDLRRSYVGEMDFIVNNYQLSSAQWFIFKTIAQTAPTTLVEVAKARTIEKPTATKIIQKLVELNLIQSSEGRDKREKILSLTEHGQSMYQEIQQQVSTCQQESLANISVPVEELTAQLNMVTQYYQNRKEERFGRTY</sequence>
<keyword evidence="2 6" id="KW-0238">DNA-binding</keyword>
<dbReference type="KEGG" id="mequ:KFV11_00925"/>
<proteinExistence type="predicted"/>
<dbReference type="InterPro" id="IPR036390">
    <property type="entry name" value="WH_DNA-bd_sf"/>
</dbReference>
<dbReference type="Proteomes" id="UP001057381">
    <property type="component" value="Chromosome"/>
</dbReference>
<dbReference type="GO" id="GO:0003700">
    <property type="term" value="F:DNA-binding transcription factor activity"/>
    <property type="evidence" value="ECO:0007669"/>
    <property type="project" value="InterPro"/>
</dbReference>